<dbReference type="AlphaFoldDB" id="F7QZ25"/>
<accession>F7QZ25</accession>
<gene>
    <name evidence="1" type="ORF">LRU_00667</name>
</gene>
<name>F7QZ25_9LACO</name>
<evidence type="ECO:0000313" key="2">
    <source>
        <dbReference type="Proteomes" id="UP000002971"/>
    </source>
</evidence>
<proteinExistence type="predicted"/>
<dbReference type="EMBL" id="AFOJ01000002">
    <property type="protein sequence ID" value="EGM53531.1"/>
    <property type="molecule type" value="Genomic_DNA"/>
</dbReference>
<sequence length="34" mass="4135">MKSNCQQDVTFYDIQKPLRNCFSFKISHFLPDWP</sequence>
<evidence type="ECO:0000313" key="1">
    <source>
        <dbReference type="EMBL" id="EGM53531.1"/>
    </source>
</evidence>
<comment type="caution">
    <text evidence="1">The sequence shown here is derived from an EMBL/GenBank/DDBJ whole genome shotgun (WGS) entry which is preliminary data.</text>
</comment>
<reference evidence="1 2" key="1">
    <citation type="journal article" date="2011" name="J. Bacteriol.">
        <title>Genome Sequence of Lactobacillus ruminis SPM0211, Isolated from a Fecal Sample from a Healthy Korean.</title>
        <authorList>
            <person name="Lee S."/>
            <person name="Cho Y.J."/>
            <person name="Lee A.H."/>
            <person name="Chun J."/>
            <person name="Ha N.J."/>
            <person name="Ko G."/>
        </authorList>
    </citation>
    <scope>NUCLEOTIDE SEQUENCE [LARGE SCALE GENOMIC DNA]</scope>
    <source>
        <strain evidence="1 2">SPM0211</strain>
    </source>
</reference>
<protein>
    <submittedName>
        <fullName evidence="1">Uncharacterized protein</fullName>
    </submittedName>
</protein>
<organism evidence="1 2">
    <name type="scientific">Ligilactobacillus ruminis SPM0211</name>
    <dbReference type="NCBI Taxonomy" id="1040964"/>
    <lineage>
        <taxon>Bacteria</taxon>
        <taxon>Bacillati</taxon>
        <taxon>Bacillota</taxon>
        <taxon>Bacilli</taxon>
        <taxon>Lactobacillales</taxon>
        <taxon>Lactobacillaceae</taxon>
        <taxon>Ligilactobacillus</taxon>
    </lineage>
</organism>
<dbReference type="Proteomes" id="UP000002971">
    <property type="component" value="Unassembled WGS sequence"/>
</dbReference>